<organism evidence="1 2">
    <name type="scientific">Demequina zhanjiangensis</name>
    <dbReference type="NCBI Taxonomy" id="3051659"/>
    <lineage>
        <taxon>Bacteria</taxon>
        <taxon>Bacillati</taxon>
        <taxon>Actinomycetota</taxon>
        <taxon>Actinomycetes</taxon>
        <taxon>Micrococcales</taxon>
        <taxon>Demequinaceae</taxon>
        <taxon>Demequina</taxon>
    </lineage>
</organism>
<comment type="caution">
    <text evidence="1">The sequence shown here is derived from an EMBL/GenBank/DDBJ whole genome shotgun (WGS) entry which is preliminary data.</text>
</comment>
<keyword evidence="2" id="KW-1185">Reference proteome</keyword>
<reference evidence="1" key="1">
    <citation type="submission" date="2023-06" db="EMBL/GenBank/DDBJ databases">
        <title>SYSU T00b26.</title>
        <authorList>
            <person name="Gao L."/>
            <person name="Fang B.-Z."/>
            <person name="Li W.-J."/>
        </authorList>
    </citation>
    <scope>NUCLEOTIDE SEQUENCE</scope>
    <source>
        <strain evidence="1">SYSU T00b26</strain>
    </source>
</reference>
<evidence type="ECO:0000313" key="1">
    <source>
        <dbReference type="EMBL" id="MDN4473466.1"/>
    </source>
</evidence>
<accession>A0ABT8G2V5</accession>
<dbReference type="EMBL" id="JAUHPV010000006">
    <property type="protein sequence ID" value="MDN4473466.1"/>
    <property type="molecule type" value="Genomic_DNA"/>
</dbReference>
<evidence type="ECO:0000313" key="2">
    <source>
        <dbReference type="Proteomes" id="UP001172738"/>
    </source>
</evidence>
<sequence length="261" mass="28842">MSNPLLDIERARRTATGTGFSFDRVPSLDPTCDSQHEFNDLVSSYYVFFREHLGPDVRFLRGVSDTQAIREFDGLINGLRTAAQHAADERARRTAQRFLDAHAGWPDRAQALAGRLNEALASLARIAVTAMRSHELSKQWTANAALNLSTIFDAVSADLGLSFRAGQKGYMIRQLEGRVKFERLSGEISEIAKDYCMQEIVSTHDPLPVPYYEVLDALRLIGSPYAQAAVLIAYSVAAAAPQLHGDEFLERVQAAWIATTA</sequence>
<name>A0ABT8G2V5_9MICO</name>
<proteinExistence type="predicted"/>
<protein>
    <submittedName>
        <fullName evidence="1">Uncharacterized protein</fullName>
    </submittedName>
</protein>
<dbReference type="Proteomes" id="UP001172738">
    <property type="component" value="Unassembled WGS sequence"/>
</dbReference>
<dbReference type="RefSeq" id="WP_301129039.1">
    <property type="nucleotide sequence ID" value="NZ_JAUHPV010000006.1"/>
</dbReference>
<gene>
    <name evidence="1" type="ORF">QQX04_10730</name>
</gene>